<organism evidence="2 3">
    <name type="scientific">Serratia marcescens</name>
    <dbReference type="NCBI Taxonomy" id="615"/>
    <lineage>
        <taxon>Bacteria</taxon>
        <taxon>Pseudomonadati</taxon>
        <taxon>Pseudomonadota</taxon>
        <taxon>Gammaproteobacteria</taxon>
        <taxon>Enterobacterales</taxon>
        <taxon>Yersiniaceae</taxon>
        <taxon>Serratia</taxon>
    </lineage>
</organism>
<reference evidence="2 3" key="1">
    <citation type="submission" date="2023-11" db="EMBL/GenBank/DDBJ databases">
        <title>Detection of rare carbapenemases in Enterobacterales - comparison of two colorimetric and two CIM-based carbapenemase assays.</title>
        <authorList>
            <person name="Schaffarczyk L."/>
            <person name="Noster J."/>
            <person name="Stelzer Y."/>
            <person name="Sattler J."/>
            <person name="Gatermann S."/>
            <person name="Hamprecht A."/>
        </authorList>
    </citation>
    <scope>NUCLEOTIDE SEQUENCE [LARGE SCALE GENOMIC DNA]</scope>
    <source>
        <strain evidence="2 3">CIM-Carb-136</strain>
    </source>
</reference>
<dbReference type="RefSeq" id="WP_319857918.1">
    <property type="nucleotide sequence ID" value="NZ_JAXABG010000028.1"/>
</dbReference>
<evidence type="ECO:0000313" key="2">
    <source>
        <dbReference type="EMBL" id="MDX7085609.1"/>
    </source>
</evidence>
<sequence length="90" mass="9992">MKMNDNYSNATYWLAGISAFFAGLTLQDWGFIIGLAVSIALGILTYRLNRREQMKRTQILRDILSKTNSANPSATATIVAELGQKAPREI</sequence>
<dbReference type="AlphaFoldDB" id="A0ABD5INA8"/>
<keyword evidence="1" id="KW-1133">Transmembrane helix</keyword>
<comment type="caution">
    <text evidence="2">The sequence shown here is derived from an EMBL/GenBank/DDBJ whole genome shotgun (WGS) entry which is preliminary data.</text>
</comment>
<dbReference type="Proteomes" id="UP001275057">
    <property type="component" value="Unassembled WGS sequence"/>
</dbReference>
<feature type="transmembrane region" description="Helical" evidence="1">
    <location>
        <begin position="7"/>
        <end position="24"/>
    </location>
</feature>
<accession>A0ABD5INA8</accession>
<evidence type="ECO:0000313" key="3">
    <source>
        <dbReference type="Proteomes" id="UP001275057"/>
    </source>
</evidence>
<gene>
    <name evidence="2" type="ORF">SJ435_24825</name>
</gene>
<evidence type="ECO:0000256" key="1">
    <source>
        <dbReference type="SAM" id="Phobius"/>
    </source>
</evidence>
<name>A0ABD5INA8_SERMA</name>
<proteinExistence type="predicted"/>
<protein>
    <recommendedName>
        <fullName evidence="4">Bacteriophage protein</fullName>
    </recommendedName>
</protein>
<keyword evidence="1" id="KW-0472">Membrane</keyword>
<evidence type="ECO:0008006" key="4">
    <source>
        <dbReference type="Google" id="ProtNLM"/>
    </source>
</evidence>
<dbReference type="EMBL" id="JAXABG010000028">
    <property type="protein sequence ID" value="MDX7085609.1"/>
    <property type="molecule type" value="Genomic_DNA"/>
</dbReference>
<feature type="transmembrane region" description="Helical" evidence="1">
    <location>
        <begin position="30"/>
        <end position="48"/>
    </location>
</feature>
<keyword evidence="1" id="KW-0812">Transmembrane</keyword>